<proteinExistence type="predicted"/>
<evidence type="ECO:0008006" key="3">
    <source>
        <dbReference type="Google" id="ProtNLM"/>
    </source>
</evidence>
<evidence type="ECO:0000313" key="1">
    <source>
        <dbReference type="EMBL" id="TMP78322.1"/>
    </source>
</evidence>
<dbReference type="RefSeq" id="WP_138568698.1">
    <property type="nucleotide sequence ID" value="NZ_PNCM01000041.1"/>
</dbReference>
<protein>
    <recommendedName>
        <fullName evidence="3">Rap1a immunity protein domain-containing protein</fullName>
    </recommendedName>
</protein>
<dbReference type="AlphaFoldDB" id="A0A5S3YPI8"/>
<reference evidence="1 2" key="1">
    <citation type="submission" date="2017-12" db="EMBL/GenBank/DDBJ databases">
        <authorList>
            <person name="Paulsen S."/>
            <person name="Gram L.K."/>
        </authorList>
    </citation>
    <scope>NUCLEOTIDE SEQUENCE [LARGE SCALE GENOMIC DNA]</scope>
    <source>
        <strain evidence="1 2">S1189</strain>
    </source>
</reference>
<sequence length="117" mass="13309">MKLILPFVIFAVSFNVKSYQPISFEEFVSECTSDLAKFARYKRHCSSYLFGYLDASKSNSKYSNCLSKETPETLLEKLKLLLVNNTKLGKYKFNDGLKESVANICKKSTNKVVNADK</sequence>
<accession>A0A5S3YPI8</accession>
<comment type="caution">
    <text evidence="1">The sequence shown here is derived from an EMBL/GenBank/DDBJ whole genome shotgun (WGS) entry which is preliminary data.</text>
</comment>
<name>A0A5S3YPI8_9GAMM</name>
<organism evidence="1 2">
    <name type="scientific">Pseudoalteromonas phenolica</name>
    <dbReference type="NCBI Taxonomy" id="161398"/>
    <lineage>
        <taxon>Bacteria</taxon>
        <taxon>Pseudomonadati</taxon>
        <taxon>Pseudomonadota</taxon>
        <taxon>Gammaproteobacteria</taxon>
        <taxon>Alteromonadales</taxon>
        <taxon>Pseudoalteromonadaceae</taxon>
        <taxon>Pseudoalteromonas</taxon>
    </lineage>
</organism>
<gene>
    <name evidence="1" type="ORF">CWB73_17045</name>
</gene>
<dbReference type="OrthoDB" id="9793973at2"/>
<evidence type="ECO:0000313" key="2">
    <source>
        <dbReference type="Proteomes" id="UP000307362"/>
    </source>
</evidence>
<dbReference type="EMBL" id="PNCM01000041">
    <property type="protein sequence ID" value="TMP78322.1"/>
    <property type="molecule type" value="Genomic_DNA"/>
</dbReference>
<dbReference type="Proteomes" id="UP000307362">
    <property type="component" value="Unassembled WGS sequence"/>
</dbReference>
<reference evidence="2" key="2">
    <citation type="submission" date="2019-06" db="EMBL/GenBank/DDBJ databases">
        <title>Co-occurence of chitin degradation, pigmentation and bioactivity in marine Pseudoalteromonas.</title>
        <authorList>
            <person name="Sonnenschein E.C."/>
            <person name="Bech P.K."/>
        </authorList>
    </citation>
    <scope>NUCLEOTIDE SEQUENCE [LARGE SCALE GENOMIC DNA]</scope>
    <source>
        <strain evidence="2">S1189</strain>
    </source>
</reference>